<dbReference type="HAMAP" id="MF_00473">
    <property type="entry name" value="G6P_isomerase"/>
    <property type="match status" value="1"/>
</dbReference>
<name>J0YNF8_9HYPH</name>
<dbReference type="GO" id="GO:0097367">
    <property type="term" value="F:carbohydrate derivative binding"/>
    <property type="evidence" value="ECO:0007669"/>
    <property type="project" value="InterPro"/>
</dbReference>
<dbReference type="GO" id="GO:0006094">
    <property type="term" value="P:gluconeogenesis"/>
    <property type="evidence" value="ECO:0007669"/>
    <property type="project" value="UniProtKB-UniRule"/>
</dbReference>
<keyword evidence="7" id="KW-0963">Cytoplasm</keyword>
<evidence type="ECO:0000256" key="6">
    <source>
        <dbReference type="ARBA" id="ARBA00029321"/>
    </source>
</evidence>
<dbReference type="InterPro" id="IPR035476">
    <property type="entry name" value="SIS_PGI_1"/>
</dbReference>
<dbReference type="CDD" id="cd05016">
    <property type="entry name" value="SIS_PGI_2"/>
    <property type="match status" value="1"/>
</dbReference>
<protein>
    <recommendedName>
        <fullName evidence="7">Glucose-6-phosphate isomerase</fullName>
        <shortName evidence="7">GPI</shortName>
        <ecNumber evidence="7">5.3.1.9</ecNumber>
    </recommendedName>
    <alternativeName>
        <fullName evidence="7">Phosphoglucose isomerase</fullName>
        <shortName evidence="7">PGI</shortName>
    </alternativeName>
    <alternativeName>
        <fullName evidence="7">Phosphohexose isomerase</fullName>
        <shortName evidence="7">PHI</shortName>
    </alternativeName>
</protein>
<reference evidence="9 10" key="1">
    <citation type="submission" date="2012-03" db="EMBL/GenBank/DDBJ databases">
        <title>The Genome Sequence of Bartonella birtlesii LL-WM9.</title>
        <authorList>
            <consortium name="The Broad Institute Genome Sequencing Platform"/>
            <consortium name="The Broad Institute Genome Sequencing Center for Infectious Disease"/>
            <person name="Feldgarden M."/>
            <person name="Kirby J."/>
            <person name="Kosoy M."/>
            <person name="Birtles R."/>
            <person name="Probert W.S."/>
            <person name="Chiaraviglio L."/>
            <person name="Young S.K."/>
            <person name="Zeng Q."/>
            <person name="Gargeya S."/>
            <person name="Fitzgerald M."/>
            <person name="Haas B."/>
            <person name="Abouelleil A."/>
            <person name="Alvarado L."/>
            <person name="Arachchi H.M."/>
            <person name="Berlin A."/>
            <person name="Chapman S.B."/>
            <person name="Gearin G."/>
            <person name="Goldberg J."/>
            <person name="Griggs A."/>
            <person name="Gujja S."/>
            <person name="Hansen M."/>
            <person name="Heiman D."/>
            <person name="Howarth C."/>
            <person name="Larimer J."/>
            <person name="Lui A."/>
            <person name="MacDonald P.J.P."/>
            <person name="McCowen C."/>
            <person name="Montmayeur A."/>
            <person name="Murphy C."/>
            <person name="Neiman D."/>
            <person name="Pearson M."/>
            <person name="Priest M."/>
            <person name="Roberts A."/>
            <person name="Saif S."/>
            <person name="Shea T."/>
            <person name="Sisk P."/>
            <person name="Stolte C."/>
            <person name="Sykes S."/>
            <person name="Wortman J."/>
            <person name="Nusbaum C."/>
            <person name="Birren B."/>
        </authorList>
    </citation>
    <scope>NUCLEOTIDE SEQUENCE [LARGE SCALE GENOMIC DNA]</scope>
    <source>
        <strain evidence="9 10">LL-WM9</strain>
    </source>
</reference>
<evidence type="ECO:0000256" key="3">
    <source>
        <dbReference type="ARBA" id="ARBA00022432"/>
    </source>
</evidence>
<evidence type="ECO:0000256" key="5">
    <source>
        <dbReference type="ARBA" id="ARBA00023235"/>
    </source>
</evidence>
<evidence type="ECO:0000256" key="1">
    <source>
        <dbReference type="ARBA" id="ARBA00004926"/>
    </source>
</evidence>
<dbReference type="InterPro" id="IPR035482">
    <property type="entry name" value="SIS_PGI_2"/>
</dbReference>
<keyword evidence="5 7" id="KW-0413">Isomerase</keyword>
<dbReference type="InterPro" id="IPR018189">
    <property type="entry name" value="Phosphoglucose_isomerase_CS"/>
</dbReference>
<evidence type="ECO:0000256" key="7">
    <source>
        <dbReference type="HAMAP-Rule" id="MF_00473"/>
    </source>
</evidence>
<comment type="subcellular location">
    <subcellularLocation>
        <location evidence="7">Cytoplasm</location>
    </subcellularLocation>
</comment>
<dbReference type="InterPro" id="IPR001672">
    <property type="entry name" value="G6P_Isomerase"/>
</dbReference>
<sequence length="554" mass="62396">MRDGLLIRNKRAFEAALQALREHATKGGVHNIRRHFLEDAQRFSHFSLKLDDLLFDFSKCGVTLKTLQLLDDLAVAADVLGRREAMFSGQSINTTEKRSVLHVALRLPADEVFMLDNHDLVKDIQTVLNDMEKFSKKVRNGNYRGSSGEKISDVVNIGIGGSDLGPAMVTRALKPYHDGPYCHFVSNADSAHISDILSVLNPATTLFVIASKTFTTAETMVNAQVARQWIRSHLGEKTVGRHFVAVSSALDKVAEFNIDFAKVFRFWDWVGGRYSIWSAVGFVVMLAIGEQNFRQFLKGALQMDQHFKTAPLHENIPIRFALLGFWHRVICGYASRAVIPYAQRLAHFPAYLQQLDMESNGKRISLDGKPLNFSSSPVVWGNSGTNGQHAFFQFLHQGTDIIPVEFILFVKGHEKNLYSMHEMLIANCLAQSKALIKGRSVEDTRRILLKNGMNEYEADNLAPHRSFEGNRPNIMLVQDLLTPFALGRLIALYEHRIFVEGILMNINSFDQWGVELGKELANELLPILRRENKADKRDSSTLGLLAHIQARRAE</sequence>
<dbReference type="Pfam" id="PF00342">
    <property type="entry name" value="PGI"/>
    <property type="match status" value="1"/>
</dbReference>
<dbReference type="NCBIfam" id="NF001211">
    <property type="entry name" value="PRK00179.1"/>
    <property type="match status" value="1"/>
</dbReference>
<dbReference type="GO" id="GO:0048029">
    <property type="term" value="F:monosaccharide binding"/>
    <property type="evidence" value="ECO:0007669"/>
    <property type="project" value="TreeGrafter"/>
</dbReference>
<comment type="caution">
    <text evidence="9">The sequence shown here is derived from an EMBL/GenBank/DDBJ whole genome shotgun (WGS) entry which is preliminary data.</text>
</comment>
<evidence type="ECO:0000313" key="10">
    <source>
        <dbReference type="Proteomes" id="UP000008748"/>
    </source>
</evidence>
<dbReference type="GO" id="GO:0006096">
    <property type="term" value="P:glycolytic process"/>
    <property type="evidence" value="ECO:0007669"/>
    <property type="project" value="UniProtKB-UniRule"/>
</dbReference>
<dbReference type="PROSITE" id="PS00765">
    <property type="entry name" value="P_GLUCOSE_ISOMERASE_1"/>
    <property type="match status" value="1"/>
</dbReference>
<dbReference type="UniPathway" id="UPA00109">
    <property type="reaction ID" value="UER00181"/>
</dbReference>
<dbReference type="PROSITE" id="PS00174">
    <property type="entry name" value="P_GLUCOSE_ISOMERASE_2"/>
    <property type="match status" value="1"/>
</dbReference>
<comment type="similarity">
    <text evidence="2 7 8">Belongs to the GPI family.</text>
</comment>
<dbReference type="Proteomes" id="UP000008748">
    <property type="component" value="Unassembled WGS sequence"/>
</dbReference>
<dbReference type="PRINTS" id="PR00662">
    <property type="entry name" value="G6PISOMERASE"/>
</dbReference>
<dbReference type="GO" id="GO:0004347">
    <property type="term" value="F:glucose-6-phosphate isomerase activity"/>
    <property type="evidence" value="ECO:0007669"/>
    <property type="project" value="UniProtKB-UniRule"/>
</dbReference>
<evidence type="ECO:0000313" key="9">
    <source>
        <dbReference type="EMBL" id="EJF76183.1"/>
    </source>
</evidence>
<feature type="active site" evidence="7">
    <location>
        <position position="389"/>
    </location>
</feature>
<proteinExistence type="inferred from homology"/>
<comment type="catalytic activity">
    <reaction evidence="6 7 8">
        <text>alpha-D-glucose 6-phosphate = beta-D-fructose 6-phosphate</text>
        <dbReference type="Rhea" id="RHEA:11816"/>
        <dbReference type="ChEBI" id="CHEBI:57634"/>
        <dbReference type="ChEBI" id="CHEBI:58225"/>
        <dbReference type="EC" id="5.3.1.9"/>
    </reaction>
</comment>
<comment type="pathway">
    <text evidence="1 7 8">Carbohydrate degradation; glycolysis; D-glyceraldehyde 3-phosphate and glycerone phosphate from D-glucose: step 2/4.</text>
</comment>
<keyword evidence="3 7" id="KW-0312">Gluconeogenesis</keyword>
<dbReference type="GO" id="GO:0051156">
    <property type="term" value="P:glucose 6-phosphate metabolic process"/>
    <property type="evidence" value="ECO:0007669"/>
    <property type="project" value="TreeGrafter"/>
</dbReference>
<comment type="function">
    <text evidence="7">Catalyzes the reversible isomerization of glucose-6-phosphate to fructose-6-phosphate.</text>
</comment>
<dbReference type="EMBL" id="AIMC01000021">
    <property type="protein sequence ID" value="EJF76183.1"/>
    <property type="molecule type" value="Genomic_DNA"/>
</dbReference>
<comment type="pathway">
    <text evidence="7">Carbohydrate biosynthesis; gluconeogenesis.</text>
</comment>
<dbReference type="UniPathway" id="UPA00138"/>
<keyword evidence="4 7" id="KW-0324">Glycolysis</keyword>
<dbReference type="PATRIC" id="fig|1094552.3.peg.1308"/>
<dbReference type="RefSeq" id="WP_006590089.1">
    <property type="nucleotide sequence ID" value="NZ_JH725077.1"/>
</dbReference>
<dbReference type="Gene3D" id="1.10.1390.10">
    <property type="match status" value="1"/>
</dbReference>
<feature type="active site" description="Proton donor" evidence="7">
    <location>
        <position position="358"/>
    </location>
</feature>
<dbReference type="CDD" id="cd05015">
    <property type="entry name" value="SIS_PGI_1"/>
    <property type="match status" value="1"/>
</dbReference>
<dbReference type="AlphaFoldDB" id="J0YNF8"/>
<evidence type="ECO:0000256" key="8">
    <source>
        <dbReference type="RuleBase" id="RU000612"/>
    </source>
</evidence>
<gene>
    <name evidence="7" type="primary">pgi</name>
    <name evidence="9" type="ORF">ME7_01172</name>
</gene>
<dbReference type="SUPFAM" id="SSF53697">
    <property type="entry name" value="SIS domain"/>
    <property type="match status" value="1"/>
</dbReference>
<keyword evidence="10" id="KW-1185">Reference proteome</keyword>
<dbReference type="InterPro" id="IPR046348">
    <property type="entry name" value="SIS_dom_sf"/>
</dbReference>
<dbReference type="Gene3D" id="3.40.50.10490">
    <property type="entry name" value="Glucose-6-phosphate isomerase like protein, domain 1"/>
    <property type="match status" value="2"/>
</dbReference>
<dbReference type="GO" id="GO:0005829">
    <property type="term" value="C:cytosol"/>
    <property type="evidence" value="ECO:0007669"/>
    <property type="project" value="TreeGrafter"/>
</dbReference>
<feature type="active site" evidence="7">
    <location>
        <position position="518"/>
    </location>
</feature>
<dbReference type="InterPro" id="IPR023096">
    <property type="entry name" value="G6P_Isomerase_C"/>
</dbReference>
<evidence type="ECO:0000256" key="2">
    <source>
        <dbReference type="ARBA" id="ARBA00006604"/>
    </source>
</evidence>
<evidence type="ECO:0000256" key="4">
    <source>
        <dbReference type="ARBA" id="ARBA00023152"/>
    </source>
</evidence>
<dbReference type="PROSITE" id="PS51463">
    <property type="entry name" value="P_GLUCOSE_ISOMERASE_3"/>
    <property type="match status" value="1"/>
</dbReference>
<dbReference type="EC" id="5.3.1.9" evidence="7"/>
<dbReference type="PANTHER" id="PTHR11469">
    <property type="entry name" value="GLUCOSE-6-PHOSPHATE ISOMERASE"/>
    <property type="match status" value="1"/>
</dbReference>
<organism evidence="9 10">
    <name type="scientific">Bartonella birtlesii LL-WM9</name>
    <dbReference type="NCBI Taxonomy" id="1094552"/>
    <lineage>
        <taxon>Bacteria</taxon>
        <taxon>Pseudomonadati</taxon>
        <taxon>Pseudomonadota</taxon>
        <taxon>Alphaproteobacteria</taxon>
        <taxon>Hyphomicrobiales</taxon>
        <taxon>Bartonellaceae</taxon>
        <taxon>Bartonella</taxon>
    </lineage>
</organism>
<dbReference type="PANTHER" id="PTHR11469:SF1">
    <property type="entry name" value="GLUCOSE-6-PHOSPHATE ISOMERASE"/>
    <property type="match status" value="1"/>
</dbReference>
<dbReference type="HOGENOM" id="CLU_017947_3_1_5"/>
<accession>J0YNF8</accession>